<dbReference type="GO" id="GO:0003676">
    <property type="term" value="F:nucleic acid binding"/>
    <property type="evidence" value="ECO:0007669"/>
    <property type="project" value="InterPro"/>
</dbReference>
<sequence length="159" mass="18365">MNIAGAVCFRAGHRPRMFYKLHVHRGRRGEPKTFAGSDYRDFIRMVHRQLGTPVVWVWDNLSVHLQQEIFDFEAEHKDWLIIFHLPPYAPEINPQEGIWSLLKRSLADFAAADLTHLTRVIKRKLKKTQYRPHLITGCLPTTGLDLDGLINEPDVANST</sequence>
<gene>
    <name evidence="2" type="ORF">GCM10010358_73910</name>
</gene>
<dbReference type="Gene3D" id="3.30.420.10">
    <property type="entry name" value="Ribonuclease H-like superfamily/Ribonuclease H"/>
    <property type="match status" value="1"/>
</dbReference>
<dbReference type="EMBL" id="BMVU01000074">
    <property type="protein sequence ID" value="GGY10626.1"/>
    <property type="molecule type" value="Genomic_DNA"/>
</dbReference>
<dbReference type="RefSeq" id="WP_229919812.1">
    <property type="nucleotide sequence ID" value="NZ_BMVU01000074.1"/>
</dbReference>
<evidence type="ECO:0000313" key="3">
    <source>
        <dbReference type="Proteomes" id="UP000619244"/>
    </source>
</evidence>
<keyword evidence="3" id="KW-1185">Reference proteome</keyword>
<proteinExistence type="predicted"/>
<feature type="domain" description="Tc1-like transposase DDE" evidence="1">
    <location>
        <begin position="32"/>
        <end position="109"/>
    </location>
</feature>
<evidence type="ECO:0000259" key="1">
    <source>
        <dbReference type="Pfam" id="PF13358"/>
    </source>
</evidence>
<protein>
    <recommendedName>
        <fullName evidence="1">Tc1-like transposase DDE domain-containing protein</fullName>
    </recommendedName>
</protein>
<name>A0A918U8U6_9ACTN</name>
<dbReference type="Proteomes" id="UP000619244">
    <property type="component" value="Unassembled WGS sequence"/>
</dbReference>
<organism evidence="2 3">
    <name type="scientific">Streptomyces minutiscleroticus</name>
    <dbReference type="NCBI Taxonomy" id="68238"/>
    <lineage>
        <taxon>Bacteria</taxon>
        <taxon>Bacillati</taxon>
        <taxon>Actinomycetota</taxon>
        <taxon>Actinomycetes</taxon>
        <taxon>Kitasatosporales</taxon>
        <taxon>Streptomycetaceae</taxon>
        <taxon>Streptomyces</taxon>
    </lineage>
</organism>
<comment type="caution">
    <text evidence="2">The sequence shown here is derived from an EMBL/GenBank/DDBJ whole genome shotgun (WGS) entry which is preliminary data.</text>
</comment>
<dbReference type="AlphaFoldDB" id="A0A918U8U6"/>
<reference evidence="2" key="1">
    <citation type="journal article" date="2014" name="Int. J. Syst. Evol. Microbiol.">
        <title>Complete genome sequence of Corynebacterium casei LMG S-19264T (=DSM 44701T), isolated from a smear-ripened cheese.</title>
        <authorList>
            <consortium name="US DOE Joint Genome Institute (JGI-PGF)"/>
            <person name="Walter F."/>
            <person name="Albersmeier A."/>
            <person name="Kalinowski J."/>
            <person name="Ruckert C."/>
        </authorList>
    </citation>
    <scope>NUCLEOTIDE SEQUENCE</scope>
    <source>
        <strain evidence="2">JCM 4790</strain>
    </source>
</reference>
<dbReference type="Pfam" id="PF13358">
    <property type="entry name" value="DDE_3"/>
    <property type="match status" value="1"/>
</dbReference>
<accession>A0A918U8U6</accession>
<dbReference type="InterPro" id="IPR036397">
    <property type="entry name" value="RNaseH_sf"/>
</dbReference>
<reference evidence="2" key="2">
    <citation type="submission" date="2020-09" db="EMBL/GenBank/DDBJ databases">
        <authorList>
            <person name="Sun Q."/>
            <person name="Ohkuma M."/>
        </authorList>
    </citation>
    <scope>NUCLEOTIDE SEQUENCE</scope>
    <source>
        <strain evidence="2">JCM 4790</strain>
    </source>
</reference>
<evidence type="ECO:0000313" key="2">
    <source>
        <dbReference type="EMBL" id="GGY10626.1"/>
    </source>
</evidence>
<dbReference type="InterPro" id="IPR038717">
    <property type="entry name" value="Tc1-like_DDE_dom"/>
</dbReference>